<organism evidence="1 2">
    <name type="scientific">Glossina palpalis gambiensis</name>
    <dbReference type="NCBI Taxonomy" id="67801"/>
    <lineage>
        <taxon>Eukaryota</taxon>
        <taxon>Metazoa</taxon>
        <taxon>Ecdysozoa</taxon>
        <taxon>Arthropoda</taxon>
        <taxon>Hexapoda</taxon>
        <taxon>Insecta</taxon>
        <taxon>Pterygota</taxon>
        <taxon>Neoptera</taxon>
        <taxon>Endopterygota</taxon>
        <taxon>Diptera</taxon>
        <taxon>Brachycera</taxon>
        <taxon>Muscomorpha</taxon>
        <taxon>Hippoboscoidea</taxon>
        <taxon>Glossinidae</taxon>
        <taxon>Glossina</taxon>
    </lineage>
</organism>
<evidence type="ECO:0000313" key="1">
    <source>
        <dbReference type="EnsemblMetazoa" id="GPPI039655-PA"/>
    </source>
</evidence>
<proteinExistence type="predicted"/>
<reference evidence="1" key="2">
    <citation type="submission" date="2020-05" db="UniProtKB">
        <authorList>
            <consortium name="EnsemblMetazoa"/>
        </authorList>
    </citation>
    <scope>IDENTIFICATION</scope>
    <source>
        <strain evidence="1">IAEA</strain>
    </source>
</reference>
<accession>A0A1B0BT27</accession>
<keyword evidence="2" id="KW-1185">Reference proteome</keyword>
<dbReference type="VEuPathDB" id="VectorBase:GPPI039655"/>
<dbReference type="AlphaFoldDB" id="A0A1B0BT27"/>
<dbReference type="EnsemblMetazoa" id="GPPI039655-RA">
    <property type="protein sequence ID" value="GPPI039655-PA"/>
    <property type="gene ID" value="GPPI039655"/>
</dbReference>
<protein>
    <submittedName>
        <fullName evidence="1">Uncharacterized protein</fullName>
    </submittedName>
</protein>
<dbReference type="Proteomes" id="UP000092460">
    <property type="component" value="Unassembled WGS sequence"/>
</dbReference>
<name>A0A1B0BT27_9MUSC</name>
<dbReference type="EMBL" id="JXJN01019956">
    <property type="status" value="NOT_ANNOTATED_CDS"/>
    <property type="molecule type" value="Genomic_DNA"/>
</dbReference>
<evidence type="ECO:0000313" key="2">
    <source>
        <dbReference type="Proteomes" id="UP000092460"/>
    </source>
</evidence>
<sequence>MSNSSKSGDGFCKGSIIILKSLNWFSFNCTLIGVLSLCPQESARARELANAGLGVQGSSKDKLFIVAAGLAVAFVVPDVNQGSIKTLWFTVTAIGDRAKGKKQEQMLYTCKLSPYLKSCSLWLKANCKRTSSLRRLASSCSASSRDIAIASWSCSSSSPAVCGRTSSRSDTDLLGSSCQPGGISLCVGPSM</sequence>
<reference evidence="2" key="1">
    <citation type="submission" date="2015-01" db="EMBL/GenBank/DDBJ databases">
        <authorList>
            <person name="Aksoy S."/>
            <person name="Warren W."/>
            <person name="Wilson R.K."/>
        </authorList>
    </citation>
    <scope>NUCLEOTIDE SEQUENCE [LARGE SCALE GENOMIC DNA]</scope>
    <source>
        <strain evidence="2">IAEA</strain>
    </source>
</reference>